<dbReference type="RefSeq" id="WP_064858267.1">
    <property type="nucleotide sequence ID" value="NZ_JAPMJT010000001.1"/>
</dbReference>
<feature type="region of interest" description="Disordered" evidence="1">
    <location>
        <begin position="45"/>
        <end position="70"/>
    </location>
</feature>
<comment type="caution">
    <text evidence="2">The sequence shown here is derived from an EMBL/GenBank/DDBJ whole genome shotgun (WGS) entry which is preliminary data.</text>
</comment>
<protein>
    <submittedName>
        <fullName evidence="2">Uncharacterized protein</fullName>
    </submittedName>
</protein>
<proteinExistence type="predicted"/>
<dbReference type="OrthoDB" id="4764502at2"/>
<evidence type="ECO:0000313" key="3">
    <source>
        <dbReference type="Proteomes" id="UP000093962"/>
    </source>
</evidence>
<reference evidence="2 3" key="1">
    <citation type="submission" date="2016-06" db="EMBL/GenBank/DDBJ databases">
        <authorList>
            <person name="Kjaerup R.B."/>
            <person name="Dalgaard T.S."/>
            <person name="Juul-Madsen H.R."/>
        </authorList>
    </citation>
    <scope>NUCLEOTIDE SEQUENCE [LARGE SCALE GENOMIC DNA]</scope>
    <source>
        <strain evidence="2 3">1199456.5</strain>
    </source>
</reference>
<evidence type="ECO:0000256" key="1">
    <source>
        <dbReference type="SAM" id="MobiDB-lite"/>
    </source>
</evidence>
<dbReference type="Proteomes" id="UP000093962">
    <property type="component" value="Unassembled WGS sequence"/>
</dbReference>
<dbReference type="AlphaFoldDB" id="A0A1A0MVQ6"/>
<dbReference type="EMBL" id="LZSF01000089">
    <property type="protein sequence ID" value="OBA89136.1"/>
    <property type="molecule type" value="Genomic_DNA"/>
</dbReference>
<gene>
    <name evidence="2" type="ORF">A5642_15440</name>
</gene>
<accession>A0A1A0MVQ6</accession>
<evidence type="ECO:0000313" key="2">
    <source>
        <dbReference type="EMBL" id="OBA89136.1"/>
    </source>
</evidence>
<name>A0A1A0MVQ6_MYCMU</name>
<sequence>MTTAEYDDAMARARAALAVLKRAAAELSTPGHDSGADGAVLQHLRDDLLQHGPPATRRQDAPSVAQPTRR</sequence>
<organism evidence="2 3">
    <name type="scientific">Mycolicibacterium mucogenicum</name>
    <name type="common">Mycobacterium mucogenicum</name>
    <dbReference type="NCBI Taxonomy" id="56689"/>
    <lineage>
        <taxon>Bacteria</taxon>
        <taxon>Bacillati</taxon>
        <taxon>Actinomycetota</taxon>
        <taxon>Actinomycetes</taxon>
        <taxon>Mycobacteriales</taxon>
        <taxon>Mycobacteriaceae</taxon>
        <taxon>Mycolicibacterium</taxon>
    </lineage>
</organism>